<evidence type="ECO:0000313" key="6">
    <source>
        <dbReference type="Proteomes" id="UP000324907"/>
    </source>
</evidence>
<dbReference type="InterPro" id="IPR019330">
    <property type="entry name" value="MESD"/>
</dbReference>
<dbReference type="Gene3D" id="3.30.70.260">
    <property type="match status" value="1"/>
</dbReference>
<protein>
    <submittedName>
        <fullName evidence="3">Uncharacterized protein</fullName>
    </submittedName>
</protein>
<evidence type="ECO:0000313" key="3">
    <source>
        <dbReference type="EMBL" id="KAA0162226.1"/>
    </source>
</evidence>
<comment type="caution">
    <text evidence="3">The sequence shown here is derived from an EMBL/GenBank/DDBJ whole genome shotgun (WGS) entry which is preliminary data.</text>
</comment>
<sequence length="188" mass="20786">MKDEDWEEAEDEMRQGDEDELLVSEETLLAQEYERRTATATVDMAGLASGSAEAIDEASHSQAMQGPTMVFASLGPNVPPEVRDGVGELRRRRLAEGKLKPSDPLLAATTDEALTTWGMATLDSLSTLWQDRLFAAGIDVTVYHVDDRKVMVGLTRGWHGAEVKQFLLGRPEVESVTWDGRDYTKTSE</sequence>
<dbReference type="EMBL" id="VLTM01000017">
    <property type="protein sequence ID" value="KAA0164409.1"/>
    <property type="molecule type" value="Genomic_DNA"/>
</dbReference>
<accession>A0A5A8DA21</accession>
<evidence type="ECO:0000313" key="5">
    <source>
        <dbReference type="Proteomes" id="UP000323011"/>
    </source>
</evidence>
<evidence type="ECO:0000313" key="4">
    <source>
        <dbReference type="EMBL" id="KAA0164409.1"/>
    </source>
</evidence>
<name>A0A5A8DA21_CAFRO</name>
<gene>
    <name evidence="3" type="ORF">FNF28_04781</name>
    <name evidence="2" type="ORF">FNF29_05459</name>
    <name evidence="4" type="ORF">FNF31_02333</name>
</gene>
<proteinExistence type="predicted"/>
<dbReference type="Pfam" id="PF10185">
    <property type="entry name" value="Mesd"/>
    <property type="match status" value="1"/>
</dbReference>
<dbReference type="AlphaFoldDB" id="A0A5A8DA21"/>
<organism evidence="3 6">
    <name type="scientific">Cafeteria roenbergensis</name>
    <name type="common">Marine flagellate</name>
    <dbReference type="NCBI Taxonomy" id="33653"/>
    <lineage>
        <taxon>Eukaryota</taxon>
        <taxon>Sar</taxon>
        <taxon>Stramenopiles</taxon>
        <taxon>Bigyra</taxon>
        <taxon>Opalozoa</taxon>
        <taxon>Bicosoecida</taxon>
        <taxon>Cafeteriaceae</taxon>
        <taxon>Cafeteria</taxon>
    </lineage>
</organism>
<dbReference type="EMBL" id="VLTN01000036">
    <property type="protein sequence ID" value="KAA0150219.1"/>
    <property type="molecule type" value="Genomic_DNA"/>
</dbReference>
<dbReference type="GO" id="GO:0006457">
    <property type="term" value="P:protein folding"/>
    <property type="evidence" value="ECO:0007669"/>
    <property type="project" value="InterPro"/>
</dbReference>
<dbReference type="Proteomes" id="UP000323011">
    <property type="component" value="Unassembled WGS sequence"/>
</dbReference>
<reference evidence="5 6" key="1">
    <citation type="submission" date="2019-07" db="EMBL/GenBank/DDBJ databases">
        <title>Genomes of Cafeteria roenbergensis.</title>
        <authorList>
            <person name="Fischer M.G."/>
            <person name="Hackl T."/>
            <person name="Roman M."/>
        </authorList>
    </citation>
    <scope>NUCLEOTIDE SEQUENCE [LARGE SCALE GENOMIC DNA]</scope>
    <source>
        <strain evidence="2 5">BVI</strain>
        <strain evidence="4 7">Cflag</strain>
        <strain evidence="3 6">RCC970-E3</strain>
    </source>
</reference>
<evidence type="ECO:0000313" key="2">
    <source>
        <dbReference type="EMBL" id="KAA0150219.1"/>
    </source>
</evidence>
<keyword evidence="5" id="KW-1185">Reference proteome</keyword>
<feature type="region of interest" description="Disordered" evidence="1">
    <location>
        <begin position="1"/>
        <end position="22"/>
    </location>
</feature>
<dbReference type="Proteomes" id="UP000325113">
    <property type="component" value="Unassembled WGS sequence"/>
</dbReference>
<dbReference type="EMBL" id="VLTL01000083">
    <property type="protein sequence ID" value="KAA0162226.1"/>
    <property type="molecule type" value="Genomic_DNA"/>
</dbReference>
<dbReference type="Proteomes" id="UP000324907">
    <property type="component" value="Unassembled WGS sequence"/>
</dbReference>
<evidence type="ECO:0000256" key="1">
    <source>
        <dbReference type="SAM" id="MobiDB-lite"/>
    </source>
</evidence>
<evidence type="ECO:0000313" key="7">
    <source>
        <dbReference type="Proteomes" id="UP000325113"/>
    </source>
</evidence>